<dbReference type="OrthoDB" id="5342093at2759"/>
<evidence type="ECO:0000313" key="3">
    <source>
        <dbReference type="EMBL" id="TVY81624.1"/>
    </source>
</evidence>
<feature type="transmembrane region" description="Helical" evidence="1">
    <location>
        <begin position="268"/>
        <end position="289"/>
    </location>
</feature>
<dbReference type="EMBL" id="QGMK01000448">
    <property type="protein sequence ID" value="TVY81624.1"/>
    <property type="molecule type" value="Genomic_DNA"/>
</dbReference>
<dbReference type="PANTHER" id="PTHR34502">
    <property type="entry name" value="DUF6594 DOMAIN-CONTAINING PROTEIN-RELATED"/>
    <property type="match status" value="1"/>
</dbReference>
<sequence>MKGYAKLGLLMGDFPEVAALRRFSALSAQNLLYLQAEIRQLEVDLRKYAEEDETSQHPDRKVYSVDWFALKDSCKETADEGNDGRQWQTILEIREKLERYEIALLRHRALNKMTRPISRDLAFLNRWMQRTDMGNVYFHGEDRSTWSNEEWRHDLVSLGVLGADDIFFRWISQILGKIKPTIQTNVQEPRQDEHLAGTLVYGEATILHLTRAVATILACVLPVASIALLYTVQSMSKRIGIIAVFTAMFSFTLVLTITAGMADIFAATAAYAAVQVVFIGTTGQANFTLPAGTGS</sequence>
<accession>A0A8T9CD35</accession>
<feature type="transmembrane region" description="Helical" evidence="1">
    <location>
        <begin position="239"/>
        <end position="262"/>
    </location>
</feature>
<protein>
    <recommendedName>
        <fullName evidence="2">DUF6594 domain-containing protein</fullName>
    </recommendedName>
</protein>
<feature type="transmembrane region" description="Helical" evidence="1">
    <location>
        <begin position="212"/>
        <end position="232"/>
    </location>
</feature>
<feature type="domain" description="DUF6594" evidence="2">
    <location>
        <begin position="4"/>
        <end position="276"/>
    </location>
</feature>
<keyword evidence="4" id="KW-1185">Reference proteome</keyword>
<dbReference type="InterPro" id="IPR046529">
    <property type="entry name" value="DUF6594"/>
</dbReference>
<dbReference type="Proteomes" id="UP000469558">
    <property type="component" value="Unassembled WGS sequence"/>
</dbReference>
<evidence type="ECO:0000313" key="4">
    <source>
        <dbReference type="Proteomes" id="UP000469558"/>
    </source>
</evidence>
<keyword evidence="1" id="KW-0812">Transmembrane</keyword>
<keyword evidence="1" id="KW-0472">Membrane</keyword>
<name>A0A8T9CD35_9HELO</name>
<proteinExistence type="predicted"/>
<dbReference type="PANTHER" id="PTHR34502:SF5">
    <property type="entry name" value="DUF6594 DOMAIN-CONTAINING PROTEIN"/>
    <property type="match status" value="1"/>
</dbReference>
<keyword evidence="1" id="KW-1133">Transmembrane helix</keyword>
<gene>
    <name evidence="3" type="ORF">LSUE1_G004823</name>
</gene>
<evidence type="ECO:0000256" key="1">
    <source>
        <dbReference type="SAM" id="Phobius"/>
    </source>
</evidence>
<organism evidence="3 4">
    <name type="scientific">Lachnellula suecica</name>
    <dbReference type="NCBI Taxonomy" id="602035"/>
    <lineage>
        <taxon>Eukaryota</taxon>
        <taxon>Fungi</taxon>
        <taxon>Dikarya</taxon>
        <taxon>Ascomycota</taxon>
        <taxon>Pezizomycotina</taxon>
        <taxon>Leotiomycetes</taxon>
        <taxon>Helotiales</taxon>
        <taxon>Lachnaceae</taxon>
        <taxon>Lachnellula</taxon>
    </lineage>
</organism>
<comment type="caution">
    <text evidence="3">The sequence shown here is derived from an EMBL/GenBank/DDBJ whole genome shotgun (WGS) entry which is preliminary data.</text>
</comment>
<reference evidence="3 4" key="1">
    <citation type="submission" date="2018-05" db="EMBL/GenBank/DDBJ databases">
        <title>Genome sequencing and assembly of the regulated plant pathogen Lachnellula willkommii and related sister species for the development of diagnostic species identification markers.</title>
        <authorList>
            <person name="Giroux E."/>
            <person name="Bilodeau G."/>
        </authorList>
    </citation>
    <scope>NUCLEOTIDE SEQUENCE [LARGE SCALE GENOMIC DNA]</scope>
    <source>
        <strain evidence="3 4">CBS 268.59</strain>
    </source>
</reference>
<dbReference type="AlphaFoldDB" id="A0A8T9CD35"/>
<dbReference type="Pfam" id="PF20237">
    <property type="entry name" value="DUF6594"/>
    <property type="match status" value="1"/>
</dbReference>
<evidence type="ECO:0000259" key="2">
    <source>
        <dbReference type="Pfam" id="PF20237"/>
    </source>
</evidence>